<reference evidence="2 3" key="1">
    <citation type="journal article" date="2015" name="Microbes Environ.">
        <title>Distribution and evolution of nitrogen fixation genes in the phylum bacteroidetes.</title>
        <authorList>
            <person name="Inoue J."/>
            <person name="Oshima K."/>
            <person name="Suda W."/>
            <person name="Sakamoto M."/>
            <person name="Iino T."/>
            <person name="Noda S."/>
            <person name="Hongoh Y."/>
            <person name="Hattori M."/>
            <person name="Ohkuma M."/>
        </authorList>
    </citation>
    <scope>NUCLEOTIDE SEQUENCE [LARGE SCALE GENOMIC DNA]</scope>
    <source>
        <strain evidence="2">JCM 15548</strain>
    </source>
</reference>
<dbReference type="EMBL" id="BAZW01000019">
    <property type="protein sequence ID" value="GAO30196.1"/>
    <property type="molecule type" value="Genomic_DNA"/>
</dbReference>
<dbReference type="Proteomes" id="UP000032900">
    <property type="component" value="Unassembled WGS sequence"/>
</dbReference>
<feature type="chain" id="PRO_5002428635" evidence="1">
    <location>
        <begin position="22"/>
        <end position="413"/>
    </location>
</feature>
<dbReference type="RefSeq" id="WP_227625692.1">
    <property type="nucleotide sequence ID" value="NZ_BAZW01000019.1"/>
</dbReference>
<keyword evidence="1" id="KW-0732">Signal</keyword>
<evidence type="ECO:0000313" key="3">
    <source>
        <dbReference type="Proteomes" id="UP000032900"/>
    </source>
</evidence>
<keyword evidence="3" id="KW-1185">Reference proteome</keyword>
<protein>
    <submittedName>
        <fullName evidence="2">Glycosyl hydrolase, family 88</fullName>
    </submittedName>
</protein>
<dbReference type="GO" id="GO:0016787">
    <property type="term" value="F:hydrolase activity"/>
    <property type="evidence" value="ECO:0007669"/>
    <property type="project" value="UniProtKB-KW"/>
</dbReference>
<name>A0A0E9LYI5_9BACT</name>
<evidence type="ECO:0000256" key="1">
    <source>
        <dbReference type="SAM" id="SignalP"/>
    </source>
</evidence>
<feature type="signal peptide" evidence="1">
    <location>
        <begin position="1"/>
        <end position="21"/>
    </location>
</feature>
<dbReference type="STRING" id="1236989.JCM15548_12451"/>
<dbReference type="InterPro" id="IPR032342">
    <property type="entry name" value="DUF4861"/>
</dbReference>
<proteinExistence type="predicted"/>
<dbReference type="AlphaFoldDB" id="A0A0E9LYI5"/>
<gene>
    <name evidence="2" type="ORF">JCM15548_12451</name>
</gene>
<dbReference type="PROSITE" id="PS51257">
    <property type="entry name" value="PROKAR_LIPOPROTEIN"/>
    <property type="match status" value="1"/>
</dbReference>
<evidence type="ECO:0000313" key="2">
    <source>
        <dbReference type="EMBL" id="GAO30196.1"/>
    </source>
</evidence>
<organism evidence="2 3">
    <name type="scientific">Geofilum rubicundum JCM 15548</name>
    <dbReference type="NCBI Taxonomy" id="1236989"/>
    <lineage>
        <taxon>Bacteria</taxon>
        <taxon>Pseudomonadati</taxon>
        <taxon>Bacteroidota</taxon>
        <taxon>Bacteroidia</taxon>
        <taxon>Marinilabiliales</taxon>
        <taxon>Marinilabiliaceae</taxon>
        <taxon>Geofilum</taxon>
    </lineage>
</organism>
<keyword evidence="2" id="KW-0378">Hydrolase</keyword>
<sequence length="413" mass="46135">MKSKISILFLMVVVIATSCLTPDGPLLEVQNPHNQPVLGKSFVVERSTVDSLLKGEWTDNSAIKVTDQRERLLISQLDDVDGDGQWDELVFQANFNQDELLQLSFEVVDESTLGEMTHLTNVRFARKESPDQEVSDEARLKSTDSPTISAIYQMEGPAWENDVVGFRNYYDARNGMDIFGKRTSEMVLDKAGINDQNYHELDEWGMDILKVGNSLGAGAIAIGIGDEIYRVGPAEAAGFHLISEGPVRSVFDLTFNGVPAGDRTYDVVHRISIYAGDHFYRSQVWVEDLQGDEMLYTGIVDMHELPVFEETYEGVKIFGTYGNQGFNEEILGLGVLIPDDQFLHYKAAPESGEGVIETHLTALQLTENAPSEYAFAAGWELQDAGFTNDFYFKEVLKKSAIKLNNENWSMTIL</sequence>
<dbReference type="Pfam" id="PF16153">
    <property type="entry name" value="DUF4861"/>
    <property type="match status" value="1"/>
</dbReference>
<accession>A0A0E9LYI5</accession>
<comment type="caution">
    <text evidence="2">The sequence shown here is derived from an EMBL/GenBank/DDBJ whole genome shotgun (WGS) entry which is preliminary data.</text>
</comment>